<gene>
    <name evidence="2" type="ORF">D9613_009069</name>
</gene>
<protein>
    <submittedName>
        <fullName evidence="2">Uncharacterized protein</fullName>
    </submittedName>
</protein>
<reference evidence="2 3" key="1">
    <citation type="submission" date="2019-12" db="EMBL/GenBank/DDBJ databases">
        <authorList>
            <person name="Floudas D."/>
            <person name="Bentzer J."/>
            <person name="Ahren D."/>
            <person name="Johansson T."/>
            <person name="Persson P."/>
            <person name="Tunlid A."/>
        </authorList>
    </citation>
    <scope>NUCLEOTIDE SEQUENCE [LARGE SCALE GENOMIC DNA]</scope>
    <source>
        <strain evidence="2 3">CBS 102.39</strain>
    </source>
</reference>
<evidence type="ECO:0000313" key="3">
    <source>
        <dbReference type="Proteomes" id="UP000521872"/>
    </source>
</evidence>
<accession>A0A8H4R340</accession>
<proteinExistence type="predicted"/>
<dbReference type="Proteomes" id="UP000521872">
    <property type="component" value="Unassembled WGS sequence"/>
</dbReference>
<dbReference type="Gene3D" id="2.60.40.2970">
    <property type="match status" value="1"/>
</dbReference>
<dbReference type="AlphaFoldDB" id="A0A8H4R340"/>
<feature type="chain" id="PRO_5034872883" evidence="1">
    <location>
        <begin position="20"/>
        <end position="129"/>
    </location>
</feature>
<name>A0A8H4R340_9AGAR</name>
<evidence type="ECO:0000313" key="2">
    <source>
        <dbReference type="EMBL" id="KAF4621983.1"/>
    </source>
</evidence>
<dbReference type="EMBL" id="JAACJL010000002">
    <property type="protein sequence ID" value="KAF4621983.1"/>
    <property type="molecule type" value="Genomic_DNA"/>
</dbReference>
<comment type="caution">
    <text evidence="2">The sequence shown here is derived from an EMBL/GenBank/DDBJ whole genome shotgun (WGS) entry which is preliminary data.</text>
</comment>
<feature type="signal peptide" evidence="1">
    <location>
        <begin position="1"/>
        <end position="19"/>
    </location>
</feature>
<organism evidence="2 3">
    <name type="scientific">Agrocybe pediades</name>
    <dbReference type="NCBI Taxonomy" id="84607"/>
    <lineage>
        <taxon>Eukaryota</taxon>
        <taxon>Fungi</taxon>
        <taxon>Dikarya</taxon>
        <taxon>Basidiomycota</taxon>
        <taxon>Agaricomycotina</taxon>
        <taxon>Agaricomycetes</taxon>
        <taxon>Agaricomycetidae</taxon>
        <taxon>Agaricales</taxon>
        <taxon>Agaricineae</taxon>
        <taxon>Strophariaceae</taxon>
        <taxon>Agrocybe</taxon>
    </lineage>
</organism>
<evidence type="ECO:0000256" key="1">
    <source>
        <dbReference type="SAM" id="SignalP"/>
    </source>
</evidence>
<keyword evidence="1" id="KW-0732">Signal</keyword>
<sequence>MFSQLALIAITSLALVVEAAPSLLLKRAGPNTGNETLTLLNHPHTVLSGLPSNNFAFSHKSGARPSFKGALVKYRARASDNENAYTVLAPGQTINFEHNLGQTYNLTNSGEGEYDISPRNIFYHHSLSG</sequence>
<keyword evidence="3" id="KW-1185">Reference proteome</keyword>